<reference evidence="2" key="1">
    <citation type="submission" date="2013-05" db="EMBL/GenBank/DDBJ databases">
        <authorList>
            <person name="Yim A.K.Y."/>
            <person name="Chan T.F."/>
            <person name="Ji K.M."/>
            <person name="Liu X.Y."/>
            <person name="Zhou J.W."/>
            <person name="Li R.Q."/>
            <person name="Yang K.Y."/>
            <person name="Li J."/>
            <person name="Li M."/>
            <person name="Law P.T.W."/>
            <person name="Wu Y.L."/>
            <person name="Cai Z.L."/>
            <person name="Qin H."/>
            <person name="Bao Y."/>
            <person name="Leung R.K.K."/>
            <person name="Ng P.K.S."/>
            <person name="Zou J."/>
            <person name="Zhong X.J."/>
            <person name="Ran P.X."/>
            <person name="Zhong N.S."/>
            <person name="Liu Z.G."/>
            <person name="Tsui S.K.W."/>
        </authorList>
    </citation>
    <scope>NUCLEOTIDE SEQUENCE</scope>
    <source>
        <strain evidence="2">Derf</strain>
        <tissue evidence="2">Whole organism</tissue>
    </source>
</reference>
<feature type="region of interest" description="Disordered" evidence="1">
    <location>
        <begin position="177"/>
        <end position="198"/>
    </location>
</feature>
<evidence type="ECO:0000256" key="1">
    <source>
        <dbReference type="SAM" id="MobiDB-lite"/>
    </source>
</evidence>
<protein>
    <submittedName>
        <fullName evidence="2">Uncharacterized protein</fullName>
    </submittedName>
</protein>
<proteinExistence type="predicted"/>
<feature type="region of interest" description="Disordered" evidence="1">
    <location>
        <begin position="100"/>
        <end position="123"/>
    </location>
</feature>
<dbReference type="EMBL" id="ASGP02000002">
    <property type="protein sequence ID" value="KAH9521361.1"/>
    <property type="molecule type" value="Genomic_DNA"/>
</dbReference>
<accession>A0A922I646</accession>
<gene>
    <name evidence="2" type="ORF">DERF_005024</name>
</gene>
<comment type="caution">
    <text evidence="2">The sequence shown here is derived from an EMBL/GenBank/DDBJ whole genome shotgun (WGS) entry which is preliminary data.</text>
</comment>
<keyword evidence="3" id="KW-1185">Reference proteome</keyword>
<name>A0A922I646_DERFA</name>
<dbReference type="AlphaFoldDB" id="A0A922I646"/>
<reference evidence="2" key="2">
    <citation type="journal article" date="2022" name="Res Sq">
        <title>Comparative Genomics Reveals Insights into the Divergent Evolution of Astigmatic Mites and Household Pest Adaptations.</title>
        <authorList>
            <person name="Xiong Q."/>
            <person name="Wan A.T.-Y."/>
            <person name="Liu X.-Y."/>
            <person name="Fung C.S.-H."/>
            <person name="Xiao X."/>
            <person name="Malainual N."/>
            <person name="Hou J."/>
            <person name="Wang L."/>
            <person name="Wang M."/>
            <person name="Yang K."/>
            <person name="Cui Y."/>
            <person name="Leung E."/>
            <person name="Nong W."/>
            <person name="Shin S.-K."/>
            <person name="Au S."/>
            <person name="Jeong K.Y."/>
            <person name="Chew F.T."/>
            <person name="Hui J."/>
            <person name="Leung T.F."/>
            <person name="Tungtrongchitr A."/>
            <person name="Zhong N."/>
            <person name="Liu Z."/>
            <person name="Tsui S."/>
        </authorList>
    </citation>
    <scope>NUCLEOTIDE SEQUENCE</scope>
    <source>
        <strain evidence="2">Derf</strain>
        <tissue evidence="2">Whole organism</tissue>
    </source>
</reference>
<feature type="compositionally biased region" description="Low complexity" evidence="1">
    <location>
        <begin position="105"/>
        <end position="120"/>
    </location>
</feature>
<organism evidence="2 3">
    <name type="scientific">Dermatophagoides farinae</name>
    <name type="common">American house dust mite</name>
    <dbReference type="NCBI Taxonomy" id="6954"/>
    <lineage>
        <taxon>Eukaryota</taxon>
        <taxon>Metazoa</taxon>
        <taxon>Ecdysozoa</taxon>
        <taxon>Arthropoda</taxon>
        <taxon>Chelicerata</taxon>
        <taxon>Arachnida</taxon>
        <taxon>Acari</taxon>
        <taxon>Acariformes</taxon>
        <taxon>Sarcoptiformes</taxon>
        <taxon>Astigmata</taxon>
        <taxon>Psoroptidia</taxon>
        <taxon>Analgoidea</taxon>
        <taxon>Pyroglyphidae</taxon>
        <taxon>Dermatophagoidinae</taxon>
        <taxon>Dermatophagoides</taxon>
    </lineage>
</organism>
<feature type="compositionally biased region" description="Low complexity" evidence="1">
    <location>
        <begin position="50"/>
        <end position="81"/>
    </location>
</feature>
<dbReference type="Proteomes" id="UP000790347">
    <property type="component" value="Unassembled WGS sequence"/>
</dbReference>
<evidence type="ECO:0000313" key="2">
    <source>
        <dbReference type="EMBL" id="KAH9521361.1"/>
    </source>
</evidence>
<feature type="region of interest" description="Disordered" evidence="1">
    <location>
        <begin position="35"/>
        <end position="83"/>
    </location>
</feature>
<sequence length="224" mass="25487">MLDQHIFSKTTGAFLLDQDQQQQMAIQAMMMVDPSSQQQMQQQHSIDPYQMGQQQISLDQQQQQQFVQQQPQQTEQHQQTQSIGASISSLLAPFRMFGSRTSGLQQRQQQQQQQQSSQQQAVVDPITQQPQQFPVIQHTQQQQPMLNPIPVPTVMLKRGLPQPPGSKEDTTTITATINHGHHPSQHTIEPQPPSSSYQSNYTDENLLGTGSSVQHHYYKLKHCQ</sequence>
<evidence type="ECO:0000313" key="3">
    <source>
        <dbReference type="Proteomes" id="UP000790347"/>
    </source>
</evidence>